<feature type="region of interest" description="Disordered" evidence="1">
    <location>
        <begin position="150"/>
        <end position="169"/>
    </location>
</feature>
<gene>
    <name evidence="4" type="ORF">KOR34_14380</name>
</gene>
<dbReference type="PANTHER" id="PTHR38033">
    <property type="entry name" value="MEMBRANE PROTEIN-RELATED"/>
    <property type="match status" value="1"/>
</dbReference>
<dbReference type="Gene3D" id="1.25.40.590">
    <property type="entry name" value="Type IV / VI secretion system, DotU"/>
    <property type="match status" value="1"/>
</dbReference>
<evidence type="ECO:0000256" key="2">
    <source>
        <dbReference type="SAM" id="Phobius"/>
    </source>
</evidence>
<evidence type="ECO:0000259" key="3">
    <source>
        <dbReference type="Pfam" id="PF09850"/>
    </source>
</evidence>
<dbReference type="Proteomes" id="UP000316714">
    <property type="component" value="Unassembled WGS sequence"/>
</dbReference>
<protein>
    <recommendedName>
        <fullName evidence="3">Type IV / VI secretion system DotU domain-containing protein</fullName>
    </recommendedName>
</protein>
<comment type="caution">
    <text evidence="4">The sequence shown here is derived from an EMBL/GenBank/DDBJ whole genome shotgun (WGS) entry which is preliminary data.</text>
</comment>
<dbReference type="EMBL" id="SIHJ01000001">
    <property type="protein sequence ID" value="TWT36532.1"/>
    <property type="molecule type" value="Genomic_DNA"/>
</dbReference>
<keyword evidence="2" id="KW-0812">Transmembrane</keyword>
<dbReference type="InterPro" id="IPR038522">
    <property type="entry name" value="T4/T6SS_DotU_sf"/>
</dbReference>
<dbReference type="PANTHER" id="PTHR38033:SF1">
    <property type="entry name" value="DOTU FAMILY TYPE IV_VI SECRETION SYSTEM PROTEIN"/>
    <property type="match status" value="1"/>
</dbReference>
<dbReference type="RefSeq" id="WP_197531212.1">
    <property type="nucleotide sequence ID" value="NZ_SIHJ01000001.1"/>
</dbReference>
<dbReference type="InterPro" id="IPR017732">
    <property type="entry name" value="T4/T6SS_DotU"/>
</dbReference>
<dbReference type="AlphaFoldDB" id="A0A5C5VFV1"/>
<keyword evidence="2" id="KW-1133">Transmembrane helix</keyword>
<accession>A0A5C5VFV1</accession>
<evidence type="ECO:0000256" key="1">
    <source>
        <dbReference type="SAM" id="MobiDB-lite"/>
    </source>
</evidence>
<sequence length="204" mass="23124">MRTSTTEPLHKAIRYALRLHSAVERGERLSLAKEQTVLTGLALEVPDGGADDHFRGARYALVCWLDELFICRSQWSDAWNERKLESALYGGNDRAWEFWRQAQRAAAQTTDDALSAYYLCVALGFRGRLRNDPPALEEWFEQTRARVTRSAGLAATPAARRRRRSSPPRLRGEARLRRFVAVATVATILLAPFATYAVMQRIFA</sequence>
<proteinExistence type="predicted"/>
<feature type="domain" description="Type IV / VI secretion system DotU" evidence="3">
    <location>
        <begin position="50"/>
        <end position="197"/>
    </location>
</feature>
<evidence type="ECO:0000313" key="4">
    <source>
        <dbReference type="EMBL" id="TWT36532.1"/>
    </source>
</evidence>
<evidence type="ECO:0000313" key="5">
    <source>
        <dbReference type="Proteomes" id="UP000316714"/>
    </source>
</evidence>
<keyword evidence="2" id="KW-0472">Membrane</keyword>
<dbReference type="Pfam" id="PF09850">
    <property type="entry name" value="DotU"/>
    <property type="match status" value="1"/>
</dbReference>
<name>A0A5C5VFV1_9BACT</name>
<feature type="transmembrane region" description="Helical" evidence="2">
    <location>
        <begin position="179"/>
        <end position="199"/>
    </location>
</feature>
<keyword evidence="5" id="KW-1185">Reference proteome</keyword>
<reference evidence="4 5" key="1">
    <citation type="submission" date="2019-02" db="EMBL/GenBank/DDBJ databases">
        <title>Deep-cultivation of Planctomycetes and their phenomic and genomic characterization uncovers novel biology.</title>
        <authorList>
            <person name="Wiegand S."/>
            <person name="Jogler M."/>
            <person name="Boedeker C."/>
            <person name="Pinto D."/>
            <person name="Vollmers J."/>
            <person name="Rivas-Marin E."/>
            <person name="Kohn T."/>
            <person name="Peeters S.H."/>
            <person name="Heuer A."/>
            <person name="Rast P."/>
            <person name="Oberbeckmann S."/>
            <person name="Bunk B."/>
            <person name="Jeske O."/>
            <person name="Meyerdierks A."/>
            <person name="Storesund J.E."/>
            <person name="Kallscheuer N."/>
            <person name="Luecker S."/>
            <person name="Lage O.M."/>
            <person name="Pohl T."/>
            <person name="Merkel B.J."/>
            <person name="Hornburger P."/>
            <person name="Mueller R.-W."/>
            <person name="Bruemmer F."/>
            <person name="Labrenz M."/>
            <person name="Spormann A.M."/>
            <person name="Op Den Camp H."/>
            <person name="Overmann J."/>
            <person name="Amann R."/>
            <person name="Jetten M.S.M."/>
            <person name="Mascher T."/>
            <person name="Medema M.H."/>
            <person name="Devos D.P."/>
            <person name="Kaster A.-K."/>
            <person name="Ovreas L."/>
            <person name="Rohde M."/>
            <person name="Galperin M.Y."/>
            <person name="Jogler C."/>
        </authorList>
    </citation>
    <scope>NUCLEOTIDE SEQUENCE [LARGE SCALE GENOMIC DNA]</scope>
    <source>
        <strain evidence="4 5">KOR34</strain>
    </source>
</reference>
<organism evidence="4 5">
    <name type="scientific">Posidoniimonas corsicana</name>
    <dbReference type="NCBI Taxonomy" id="1938618"/>
    <lineage>
        <taxon>Bacteria</taxon>
        <taxon>Pseudomonadati</taxon>
        <taxon>Planctomycetota</taxon>
        <taxon>Planctomycetia</taxon>
        <taxon>Pirellulales</taxon>
        <taxon>Lacipirellulaceae</taxon>
        <taxon>Posidoniimonas</taxon>
    </lineage>
</organism>